<evidence type="ECO:0000313" key="2">
    <source>
        <dbReference type="Proteomes" id="UP000063699"/>
    </source>
</evidence>
<dbReference type="Proteomes" id="UP000063699">
    <property type="component" value="Chromosome"/>
</dbReference>
<protein>
    <submittedName>
        <fullName evidence="1">Uncharacterized protein</fullName>
    </submittedName>
</protein>
<dbReference type="EMBL" id="CP012752">
    <property type="protein sequence ID" value="ALG10457.1"/>
    <property type="molecule type" value="Genomic_DNA"/>
</dbReference>
<keyword evidence="2" id="KW-1185">Reference proteome</keyword>
<proteinExistence type="predicted"/>
<dbReference type="AlphaFoldDB" id="A0A0N9I481"/>
<name>A0A0N9I481_9PSEU</name>
<organism evidence="1 2">
    <name type="scientific">Kibdelosporangium phytohabitans</name>
    <dbReference type="NCBI Taxonomy" id="860235"/>
    <lineage>
        <taxon>Bacteria</taxon>
        <taxon>Bacillati</taxon>
        <taxon>Actinomycetota</taxon>
        <taxon>Actinomycetes</taxon>
        <taxon>Pseudonocardiales</taxon>
        <taxon>Pseudonocardiaceae</taxon>
        <taxon>Kibdelosporangium</taxon>
    </lineage>
</organism>
<accession>A0A0N9I481</accession>
<evidence type="ECO:0000313" key="1">
    <source>
        <dbReference type="EMBL" id="ALG10457.1"/>
    </source>
</evidence>
<dbReference type="KEGG" id="kphy:AOZ06_29355"/>
<gene>
    <name evidence="1" type="ORF">AOZ06_29355</name>
</gene>
<dbReference type="RefSeq" id="WP_054292360.1">
    <property type="nucleotide sequence ID" value="NZ_CP012752.1"/>
</dbReference>
<reference evidence="1 2" key="1">
    <citation type="submission" date="2015-07" db="EMBL/GenBank/DDBJ databases">
        <title>Genome sequencing of Kibdelosporangium phytohabitans.</title>
        <authorList>
            <person name="Qin S."/>
            <person name="Xing K."/>
        </authorList>
    </citation>
    <scope>NUCLEOTIDE SEQUENCE [LARGE SCALE GENOMIC DNA]</scope>
    <source>
        <strain evidence="1 2">KLBMP1111</strain>
    </source>
</reference>
<sequence length="108" mass="11842">MRIHGSPAQQDLDGSAFGHGPVGVSGLAEREFEVENLAGVDLAVPDQVEQVRQVLPYRGRAAMQVNVGEEQFLDFAWTKLGKCPTRVFVLKRDGKGVATDAKLQDHKR</sequence>